<proteinExistence type="predicted"/>
<dbReference type="EMBL" id="JBBPEH010000001">
    <property type="protein sequence ID" value="KAK7544423.1"/>
    <property type="molecule type" value="Genomic_DNA"/>
</dbReference>
<evidence type="ECO:0008006" key="3">
    <source>
        <dbReference type="Google" id="ProtNLM"/>
    </source>
</evidence>
<dbReference type="RefSeq" id="XP_066659658.1">
    <property type="nucleotide sequence ID" value="XM_066794355.1"/>
</dbReference>
<protein>
    <recommendedName>
        <fullName evidence="3">Secreted protein</fullName>
    </recommendedName>
</protein>
<evidence type="ECO:0000313" key="2">
    <source>
        <dbReference type="Proteomes" id="UP001360953"/>
    </source>
</evidence>
<dbReference type="Proteomes" id="UP001360953">
    <property type="component" value="Unassembled WGS sequence"/>
</dbReference>
<dbReference type="GeneID" id="92027261"/>
<gene>
    <name evidence="1" type="ORF">J3D65DRAFT_19226</name>
</gene>
<accession>A0ABR1M971</accession>
<name>A0ABR1M971_9PEZI</name>
<comment type="caution">
    <text evidence="1">The sequence shown here is derived from an EMBL/GenBank/DDBJ whole genome shotgun (WGS) entry which is preliminary data.</text>
</comment>
<evidence type="ECO:0000313" key="1">
    <source>
        <dbReference type="EMBL" id="KAK7544423.1"/>
    </source>
</evidence>
<organism evidence="1 2">
    <name type="scientific">Phyllosticta citribraziliensis</name>
    <dbReference type="NCBI Taxonomy" id="989973"/>
    <lineage>
        <taxon>Eukaryota</taxon>
        <taxon>Fungi</taxon>
        <taxon>Dikarya</taxon>
        <taxon>Ascomycota</taxon>
        <taxon>Pezizomycotina</taxon>
        <taxon>Dothideomycetes</taxon>
        <taxon>Dothideomycetes incertae sedis</taxon>
        <taxon>Botryosphaeriales</taxon>
        <taxon>Phyllostictaceae</taxon>
        <taxon>Phyllosticta</taxon>
    </lineage>
</organism>
<reference evidence="1 2" key="1">
    <citation type="submission" date="2024-04" db="EMBL/GenBank/DDBJ databases">
        <title>Phyllosticta paracitricarpa is synonymous to the EU quarantine fungus P. citricarpa based on phylogenomic analyses.</title>
        <authorList>
            <consortium name="Lawrence Berkeley National Laboratory"/>
            <person name="Van ingen-buijs V.A."/>
            <person name="Van westerhoven A.C."/>
            <person name="Haridas S."/>
            <person name="Skiadas P."/>
            <person name="Martin F."/>
            <person name="Groenewald J.Z."/>
            <person name="Crous P.W."/>
            <person name="Seidl M.F."/>
        </authorList>
    </citation>
    <scope>NUCLEOTIDE SEQUENCE [LARGE SCALE GENOMIC DNA]</scope>
    <source>
        <strain evidence="1 2">CPC 17464</strain>
    </source>
</reference>
<keyword evidence="2" id="KW-1185">Reference proteome</keyword>
<sequence length="184" mass="20961">MNGRIAGCVVTSIILFLDGWLRARKRKAWLAPTPRVQRRVRLSCARGREKFSAHVRRPTRVCVCRRSESGQSSLRSLLGRAQQQNPRIDRQKEWDVSRGWTRFCRPKSPCQVMDALSLRAALPWGGSLGLLSRLVATAVRHRQHSSGWPCHTKLHAPHRTAPLRPIPLPAHWSAHRLERPVCPT</sequence>